<name>A0A1Y5F6A8_9BACT</name>
<evidence type="ECO:0000313" key="4">
    <source>
        <dbReference type="Proteomes" id="UP000196531"/>
    </source>
</evidence>
<dbReference type="SMART" id="SM00387">
    <property type="entry name" value="HATPase_c"/>
    <property type="match status" value="1"/>
</dbReference>
<comment type="caution">
    <text evidence="3">The sequence shown here is derived from an EMBL/GenBank/DDBJ whole genome shotgun (WGS) entry which is preliminary data.</text>
</comment>
<feature type="domain" description="Histidine kinase" evidence="2">
    <location>
        <begin position="309"/>
        <end position="455"/>
    </location>
</feature>
<dbReference type="Proteomes" id="UP000196531">
    <property type="component" value="Unassembled WGS sequence"/>
</dbReference>
<keyword evidence="1" id="KW-1133">Transmembrane helix</keyword>
<evidence type="ECO:0000259" key="2">
    <source>
        <dbReference type="PROSITE" id="PS50109"/>
    </source>
</evidence>
<keyword evidence="1" id="KW-0812">Transmembrane</keyword>
<gene>
    <name evidence="3" type="ORF">A9Q84_08785</name>
</gene>
<accession>A0A1Y5F6A8</accession>
<keyword evidence="1" id="KW-0472">Membrane</keyword>
<evidence type="ECO:0000313" key="3">
    <source>
        <dbReference type="EMBL" id="OUR96438.1"/>
    </source>
</evidence>
<organism evidence="3 4">
    <name type="scientific">Halobacteriovorax marinus</name>
    <dbReference type="NCBI Taxonomy" id="97084"/>
    <lineage>
        <taxon>Bacteria</taxon>
        <taxon>Pseudomonadati</taxon>
        <taxon>Bdellovibrionota</taxon>
        <taxon>Bacteriovoracia</taxon>
        <taxon>Bacteriovoracales</taxon>
        <taxon>Halobacteriovoraceae</taxon>
        <taxon>Halobacteriovorax</taxon>
    </lineage>
</organism>
<dbReference type="EMBL" id="MAAO01000006">
    <property type="protein sequence ID" value="OUR96438.1"/>
    <property type="molecule type" value="Genomic_DNA"/>
</dbReference>
<dbReference type="AlphaFoldDB" id="A0A1Y5F6A8"/>
<dbReference type="InterPro" id="IPR036890">
    <property type="entry name" value="HATPase_C_sf"/>
</dbReference>
<proteinExistence type="predicted"/>
<feature type="transmembrane region" description="Helical" evidence="1">
    <location>
        <begin position="171"/>
        <end position="191"/>
    </location>
</feature>
<dbReference type="PROSITE" id="PS50109">
    <property type="entry name" value="HIS_KIN"/>
    <property type="match status" value="1"/>
</dbReference>
<dbReference type="Gene3D" id="3.30.565.10">
    <property type="entry name" value="Histidine kinase-like ATPase, C-terminal domain"/>
    <property type="match status" value="1"/>
</dbReference>
<dbReference type="InterPro" id="IPR005467">
    <property type="entry name" value="His_kinase_dom"/>
</dbReference>
<dbReference type="SUPFAM" id="SSF55874">
    <property type="entry name" value="ATPase domain of HSP90 chaperone/DNA topoisomerase II/histidine kinase"/>
    <property type="match status" value="1"/>
</dbReference>
<sequence length="481" mass="53488">MKKQVQTWLKNKKAIVGVGVTAVLILSGVFQHRLNTKSTNISSLQGNLSTCFSRVNQSYTAKVIGDSSSMYLESGFMKTTEECFAETSSQFEEIFSSTAKKMGQALNALVSDVHWFHERVEETTNSFSEQDSEVVLSNLSDRFEKLEMKYDEVDGEVIRKVESISLSISNMTVLLFILSILAPLLLLWDLAERKNLKQRNGLTEKSARDRLASDKAVVHSEVADIIKEALEQNKLVYCSKLFSQYHALNPVKNVEDTVGRIQTISLEAGELSENQIDDIWSQTENDDSLVMNAEGTEVSNDVYDGPVTNLDSTLTTVSTHLSNKLLAEGVVIDLNISENLFVQAEEEAIEQVVYNLIMNAVKNCQVSDASPRIQIEAKKLGDNIFVNIEDSGLGFSKDFLSAANGLGDLDDEMPLSLKISRELVEDFNGSMSFENLYEDKEISGSKVQVVLRSNGEQLKRVASITKGTKREILESMKQQSV</sequence>
<dbReference type="Pfam" id="PF02518">
    <property type="entry name" value="HATPase_c"/>
    <property type="match status" value="1"/>
</dbReference>
<dbReference type="InterPro" id="IPR003594">
    <property type="entry name" value="HATPase_dom"/>
</dbReference>
<protein>
    <recommendedName>
        <fullName evidence="2">Histidine kinase domain-containing protein</fullName>
    </recommendedName>
</protein>
<evidence type="ECO:0000256" key="1">
    <source>
        <dbReference type="SAM" id="Phobius"/>
    </source>
</evidence>
<reference evidence="4" key="1">
    <citation type="journal article" date="2017" name="Proc. Natl. Acad. Sci. U.S.A.">
        <title>Simulation of Deepwater Horizon oil plume reveals substrate specialization within a complex community of hydrocarbon-degraders.</title>
        <authorList>
            <person name="Hu P."/>
            <person name="Dubinsky E.A."/>
            <person name="Probst A.J."/>
            <person name="Wang J."/>
            <person name="Sieber C.M.K."/>
            <person name="Tom L.M."/>
            <person name="Gardinali P."/>
            <person name="Banfield J.F."/>
            <person name="Atlas R.M."/>
            <person name="Andersen G.L."/>
        </authorList>
    </citation>
    <scope>NUCLEOTIDE SEQUENCE [LARGE SCALE GENOMIC DNA]</scope>
</reference>